<evidence type="ECO:0000313" key="11">
    <source>
        <dbReference type="EMBL" id="MBU2690852.1"/>
    </source>
</evidence>
<dbReference type="GO" id="GO:0008616">
    <property type="term" value="P:tRNA queuosine(34) biosynthetic process"/>
    <property type="evidence" value="ECO:0007669"/>
    <property type="project" value="UniProtKB-UniRule"/>
</dbReference>
<name>A0A948RXG3_UNCEI</name>
<evidence type="ECO:0000256" key="4">
    <source>
        <dbReference type="ARBA" id="ARBA00022741"/>
    </source>
</evidence>
<comment type="cofactor">
    <cofactor evidence="10">
        <name>Zn(2+)</name>
        <dbReference type="ChEBI" id="CHEBI:29105"/>
    </cofactor>
    <text evidence="10">Binds 1 zinc ion per subunit.</text>
</comment>
<evidence type="ECO:0000256" key="3">
    <source>
        <dbReference type="ARBA" id="ARBA00022723"/>
    </source>
</evidence>
<dbReference type="GO" id="GO:0016879">
    <property type="term" value="F:ligase activity, forming carbon-nitrogen bonds"/>
    <property type="evidence" value="ECO:0007669"/>
    <property type="project" value="UniProtKB-UniRule"/>
</dbReference>
<feature type="binding site" evidence="10">
    <location>
        <position position="210"/>
    </location>
    <ligand>
        <name>Zn(2+)</name>
        <dbReference type="ChEBI" id="CHEBI:29105"/>
    </ligand>
</feature>
<gene>
    <name evidence="10 11" type="primary">queC</name>
    <name evidence="11" type="ORF">KJ970_07965</name>
</gene>
<evidence type="ECO:0000256" key="10">
    <source>
        <dbReference type="HAMAP-Rule" id="MF_01633"/>
    </source>
</evidence>
<sequence>MRANKNAVVLLSGGLDSTTVLAMAVAEGWRCHALTINYGQIHEHELTAARRVAESLGATEHRLLDVDLHSWGGSSLVGDGAVPQNRDLEAASDEIPSTYVPARNTIFLSLALAWAEVLDAGAIFLGINALDYSGYPDCRPGFLHAFEEVARQGTRQGVEGRPPALRAPLANKTKSEIIRWGMSLGVDYSLTHTCYEPLSGGRPCRRCDSCLLREKGFREAGCPDPLLENGGMGKGESL</sequence>
<evidence type="ECO:0000256" key="6">
    <source>
        <dbReference type="ARBA" id="ARBA00022840"/>
    </source>
</evidence>
<feature type="binding site" evidence="10">
    <location>
        <position position="204"/>
    </location>
    <ligand>
        <name>Zn(2+)</name>
        <dbReference type="ChEBI" id="CHEBI:29105"/>
    </ligand>
</feature>
<feature type="binding site" evidence="10">
    <location>
        <position position="194"/>
    </location>
    <ligand>
        <name>Zn(2+)</name>
        <dbReference type="ChEBI" id="CHEBI:29105"/>
    </ligand>
</feature>
<feature type="binding site" evidence="10">
    <location>
        <begin position="11"/>
        <end position="21"/>
    </location>
    <ligand>
        <name>ATP</name>
        <dbReference type="ChEBI" id="CHEBI:30616"/>
    </ligand>
</feature>
<keyword evidence="3 10" id="KW-0479">Metal-binding</keyword>
<dbReference type="GO" id="GO:0008270">
    <property type="term" value="F:zinc ion binding"/>
    <property type="evidence" value="ECO:0007669"/>
    <property type="project" value="UniProtKB-UniRule"/>
</dbReference>
<dbReference type="NCBIfam" id="TIGR00364">
    <property type="entry name" value="7-cyano-7-deazaguanine synthase QueC"/>
    <property type="match status" value="1"/>
</dbReference>
<feature type="binding site" evidence="10">
    <location>
        <position position="207"/>
    </location>
    <ligand>
        <name>Zn(2+)</name>
        <dbReference type="ChEBI" id="CHEBI:29105"/>
    </ligand>
</feature>
<dbReference type="InterPro" id="IPR014729">
    <property type="entry name" value="Rossmann-like_a/b/a_fold"/>
</dbReference>
<evidence type="ECO:0000256" key="7">
    <source>
        <dbReference type="ARBA" id="ARBA00037993"/>
    </source>
</evidence>
<accession>A0A948RXG3</accession>
<evidence type="ECO:0000256" key="2">
    <source>
        <dbReference type="ARBA" id="ARBA00022598"/>
    </source>
</evidence>
<dbReference type="PANTHER" id="PTHR42914">
    <property type="entry name" value="7-CYANO-7-DEAZAGUANINE SYNTHASE"/>
    <property type="match status" value="1"/>
</dbReference>
<keyword evidence="6 10" id="KW-0067">ATP-binding</keyword>
<dbReference type="AlphaFoldDB" id="A0A948RXG3"/>
<dbReference type="InterPro" id="IPR018317">
    <property type="entry name" value="QueC"/>
</dbReference>
<comment type="similarity">
    <text evidence="7 10">Belongs to the QueC family.</text>
</comment>
<dbReference type="CDD" id="cd01995">
    <property type="entry name" value="QueC-like"/>
    <property type="match status" value="1"/>
</dbReference>
<dbReference type="HAMAP" id="MF_01633">
    <property type="entry name" value="QueC"/>
    <property type="match status" value="1"/>
</dbReference>
<evidence type="ECO:0000256" key="1">
    <source>
        <dbReference type="ARBA" id="ARBA00005061"/>
    </source>
</evidence>
<keyword evidence="10" id="KW-0671">Queuosine biosynthesis</keyword>
<dbReference type="PANTHER" id="PTHR42914:SF1">
    <property type="entry name" value="7-CYANO-7-DEAZAGUANINE SYNTHASE"/>
    <property type="match status" value="1"/>
</dbReference>
<dbReference type="PIRSF" id="PIRSF006293">
    <property type="entry name" value="ExsB"/>
    <property type="match status" value="1"/>
</dbReference>
<comment type="function">
    <text evidence="10">Catalyzes the ATP-dependent conversion of 7-carboxy-7-deazaguanine (CDG) to 7-cyano-7-deazaguanine (preQ(0)).</text>
</comment>
<dbReference type="EMBL" id="JAHJDP010000038">
    <property type="protein sequence ID" value="MBU2690852.1"/>
    <property type="molecule type" value="Genomic_DNA"/>
</dbReference>
<proteinExistence type="inferred from homology"/>
<dbReference type="SUPFAM" id="SSF52402">
    <property type="entry name" value="Adenine nucleotide alpha hydrolases-like"/>
    <property type="match status" value="1"/>
</dbReference>
<keyword evidence="5 10" id="KW-0862">Zinc</keyword>
<dbReference type="EC" id="6.3.4.20" evidence="8 10"/>
<organism evidence="11 12">
    <name type="scientific">Eiseniibacteriota bacterium</name>
    <dbReference type="NCBI Taxonomy" id="2212470"/>
    <lineage>
        <taxon>Bacteria</taxon>
        <taxon>Candidatus Eiseniibacteriota</taxon>
    </lineage>
</organism>
<dbReference type="Proteomes" id="UP000777784">
    <property type="component" value="Unassembled WGS sequence"/>
</dbReference>
<comment type="caution">
    <text evidence="11">The sequence shown here is derived from an EMBL/GenBank/DDBJ whole genome shotgun (WGS) entry which is preliminary data.</text>
</comment>
<dbReference type="Pfam" id="PF06508">
    <property type="entry name" value="QueC"/>
    <property type="match status" value="1"/>
</dbReference>
<comment type="catalytic activity">
    <reaction evidence="9 10">
        <text>7-carboxy-7-carbaguanine + NH4(+) + 2 ATP = 7-cyano-7-carbaguanine + 2 AMP + 2 diphosphate + 2 H(+)</text>
        <dbReference type="Rhea" id="RHEA:27982"/>
        <dbReference type="ChEBI" id="CHEBI:15378"/>
        <dbReference type="ChEBI" id="CHEBI:28938"/>
        <dbReference type="ChEBI" id="CHEBI:30616"/>
        <dbReference type="ChEBI" id="CHEBI:33019"/>
        <dbReference type="ChEBI" id="CHEBI:45075"/>
        <dbReference type="ChEBI" id="CHEBI:61036"/>
        <dbReference type="ChEBI" id="CHEBI:456215"/>
        <dbReference type="EC" id="6.3.4.20"/>
    </reaction>
</comment>
<keyword evidence="2 10" id="KW-0436">Ligase</keyword>
<evidence type="ECO:0000256" key="5">
    <source>
        <dbReference type="ARBA" id="ARBA00022833"/>
    </source>
</evidence>
<comment type="pathway">
    <text evidence="1 10">Purine metabolism; 7-cyano-7-deazaguanine biosynthesis.</text>
</comment>
<dbReference type="GO" id="GO:0005524">
    <property type="term" value="F:ATP binding"/>
    <property type="evidence" value="ECO:0007669"/>
    <property type="project" value="UniProtKB-UniRule"/>
</dbReference>
<evidence type="ECO:0000256" key="8">
    <source>
        <dbReference type="ARBA" id="ARBA00039149"/>
    </source>
</evidence>
<keyword evidence="4 10" id="KW-0547">Nucleotide-binding</keyword>
<dbReference type="Gene3D" id="3.40.50.620">
    <property type="entry name" value="HUPs"/>
    <property type="match status" value="1"/>
</dbReference>
<evidence type="ECO:0000313" key="12">
    <source>
        <dbReference type="Proteomes" id="UP000777784"/>
    </source>
</evidence>
<evidence type="ECO:0000256" key="9">
    <source>
        <dbReference type="ARBA" id="ARBA00047890"/>
    </source>
</evidence>
<protein>
    <recommendedName>
        <fullName evidence="8 10">7-cyano-7-deazaguanine synthase</fullName>
        <ecNumber evidence="8 10">6.3.4.20</ecNumber>
    </recommendedName>
    <alternativeName>
        <fullName evidence="10">7-cyano-7-carbaguanine synthase</fullName>
    </alternativeName>
    <alternativeName>
        <fullName evidence="10">PreQ(0) synthase</fullName>
    </alternativeName>
    <alternativeName>
        <fullName evidence="10">Queuosine biosynthesis protein QueC</fullName>
    </alternativeName>
</protein>
<reference evidence="11" key="1">
    <citation type="submission" date="2021-05" db="EMBL/GenBank/DDBJ databases">
        <title>Energy efficiency and biological interactions define the core microbiome of deep oligotrophic groundwater.</title>
        <authorList>
            <person name="Mehrshad M."/>
            <person name="Lopez-Fernandez M."/>
            <person name="Bell E."/>
            <person name="Bernier-Latmani R."/>
            <person name="Bertilsson S."/>
            <person name="Dopson M."/>
        </authorList>
    </citation>
    <scope>NUCLEOTIDE SEQUENCE</scope>
    <source>
        <strain evidence="11">Modern_marine.mb.64</strain>
    </source>
</reference>